<evidence type="ECO:0000256" key="4">
    <source>
        <dbReference type="ARBA" id="ARBA00022679"/>
    </source>
</evidence>
<dbReference type="Gene3D" id="3.40.50.150">
    <property type="entry name" value="Vaccinia Virus protein VP39"/>
    <property type="match status" value="1"/>
</dbReference>
<gene>
    <name evidence="7 8" type="primary">trmB</name>
    <name evidence="8" type="ORF">IQ266_23290</name>
</gene>
<dbReference type="GO" id="GO:0008176">
    <property type="term" value="F:tRNA (guanine(46)-N7)-methyltransferase activity"/>
    <property type="evidence" value="ECO:0007669"/>
    <property type="project" value="UniProtKB-UniRule"/>
</dbReference>
<reference evidence="8" key="1">
    <citation type="submission" date="2020-10" db="EMBL/GenBank/DDBJ databases">
        <authorList>
            <person name="Castelo-Branco R."/>
            <person name="Eusebio N."/>
            <person name="Adriana R."/>
            <person name="Vieira A."/>
            <person name="Brugerolle De Fraissinette N."/>
            <person name="Rezende De Castro R."/>
            <person name="Schneider M.P."/>
            <person name="Vasconcelos V."/>
            <person name="Leao P.N."/>
        </authorList>
    </citation>
    <scope>NUCLEOTIDE SEQUENCE</scope>
    <source>
        <strain evidence="8">LEGE 11480</strain>
    </source>
</reference>
<dbReference type="PANTHER" id="PTHR23417">
    <property type="entry name" value="3-DEOXY-D-MANNO-OCTULOSONIC-ACID TRANSFERASE/TRNA GUANINE-N 7 - -METHYLTRANSFERASE"/>
    <property type="match status" value="1"/>
</dbReference>
<dbReference type="HAMAP" id="MF_01057">
    <property type="entry name" value="tRNA_methyltr_TrmB"/>
    <property type="match status" value="1"/>
</dbReference>
<dbReference type="InterPro" id="IPR055361">
    <property type="entry name" value="tRNA_methyltr_TrmB_bact"/>
</dbReference>
<dbReference type="EMBL" id="JADEXQ010000118">
    <property type="protein sequence ID" value="MBE9032665.1"/>
    <property type="molecule type" value="Genomic_DNA"/>
</dbReference>
<feature type="binding site" evidence="7">
    <location>
        <position position="118"/>
    </location>
    <ligand>
        <name>S-adenosyl-L-methionine</name>
        <dbReference type="ChEBI" id="CHEBI:59789"/>
    </ligand>
</feature>
<evidence type="ECO:0000256" key="7">
    <source>
        <dbReference type="HAMAP-Rule" id="MF_01057"/>
    </source>
</evidence>
<evidence type="ECO:0000313" key="8">
    <source>
        <dbReference type="EMBL" id="MBE9032665.1"/>
    </source>
</evidence>
<dbReference type="PROSITE" id="PS51625">
    <property type="entry name" value="SAM_MT_TRMB"/>
    <property type="match status" value="1"/>
</dbReference>
<dbReference type="GO" id="GO:0043527">
    <property type="term" value="C:tRNA methyltransferase complex"/>
    <property type="evidence" value="ECO:0007669"/>
    <property type="project" value="TreeGrafter"/>
</dbReference>
<keyword evidence="4 7" id="KW-0808">Transferase</keyword>
<dbReference type="InterPro" id="IPR029063">
    <property type="entry name" value="SAM-dependent_MTases_sf"/>
</dbReference>
<dbReference type="PANTHER" id="PTHR23417:SF21">
    <property type="entry name" value="TRNA (GUANINE-N(7)-)-METHYLTRANSFERASE"/>
    <property type="match status" value="1"/>
</dbReference>
<feature type="binding site" evidence="7">
    <location>
        <position position="40"/>
    </location>
    <ligand>
        <name>S-adenosyl-L-methionine</name>
        <dbReference type="ChEBI" id="CHEBI:59789"/>
    </ligand>
</feature>
<comment type="caution">
    <text evidence="8">The sequence shown here is derived from an EMBL/GenBank/DDBJ whole genome shotgun (WGS) entry which is preliminary data.</text>
</comment>
<evidence type="ECO:0000256" key="1">
    <source>
        <dbReference type="ARBA" id="ARBA00000142"/>
    </source>
</evidence>
<evidence type="ECO:0000313" key="9">
    <source>
        <dbReference type="Proteomes" id="UP000625316"/>
    </source>
</evidence>
<accession>A0A928VU76</accession>
<proteinExistence type="inferred from homology"/>
<comment type="function">
    <text evidence="2 7">Catalyzes the formation of N(7)-methylguanine at position 46 (m7G46) in tRNA.</text>
</comment>
<keyword evidence="3 7" id="KW-0489">Methyltransferase</keyword>
<dbReference type="Pfam" id="PF02390">
    <property type="entry name" value="Methyltransf_4"/>
    <property type="match status" value="1"/>
</dbReference>
<keyword evidence="6 7" id="KW-0819">tRNA processing</keyword>
<name>A0A928VU76_9CYAN</name>
<evidence type="ECO:0000256" key="3">
    <source>
        <dbReference type="ARBA" id="ARBA00022603"/>
    </source>
</evidence>
<dbReference type="AlphaFoldDB" id="A0A928VU76"/>
<dbReference type="EC" id="2.1.1.33" evidence="7"/>
<keyword evidence="9" id="KW-1185">Reference proteome</keyword>
<keyword evidence="5 7" id="KW-0949">S-adenosyl-L-methionine</keyword>
<organism evidence="8 9">
    <name type="scientific">Romeriopsis navalis LEGE 11480</name>
    <dbReference type="NCBI Taxonomy" id="2777977"/>
    <lineage>
        <taxon>Bacteria</taxon>
        <taxon>Bacillati</taxon>
        <taxon>Cyanobacteriota</taxon>
        <taxon>Cyanophyceae</taxon>
        <taxon>Leptolyngbyales</taxon>
        <taxon>Leptolyngbyaceae</taxon>
        <taxon>Romeriopsis</taxon>
        <taxon>Romeriopsis navalis</taxon>
    </lineage>
</organism>
<feature type="binding site" evidence="7">
    <location>
        <position position="154"/>
    </location>
    <ligand>
        <name>substrate</name>
    </ligand>
</feature>
<comment type="similarity">
    <text evidence="7">Belongs to the class I-like SAM-binding methyltransferase superfamily. TrmB family.</text>
</comment>
<dbReference type="InterPro" id="IPR003358">
    <property type="entry name" value="tRNA_(Gua-N-7)_MeTrfase_Trmb"/>
</dbReference>
<dbReference type="RefSeq" id="WP_264327483.1">
    <property type="nucleotide sequence ID" value="NZ_JADEXQ010000118.1"/>
</dbReference>
<comment type="pathway">
    <text evidence="7">tRNA modification; N(7)-methylguanine-tRNA biosynthesis.</text>
</comment>
<evidence type="ECO:0000256" key="5">
    <source>
        <dbReference type="ARBA" id="ARBA00022691"/>
    </source>
</evidence>
<sequence>MALVRVREHVNPLANRYKAVRPMPDWSTIYADLSQPLHIDIGCARGRFVHQLATQQPDWNYLGLEIREPLVLQANEWRDAAQLENLHYLFCNANIMLRTVLASLPSAVLQCVSIQFPDPWFKKKHHKRRVVQPPLVQDLADYLPAGAQIFIQSDILDVAAEMRDRFTANAAFQPQSTDWLAENPMPLPTEREIGVLNNQDPVYRVLFTRV</sequence>
<comment type="caution">
    <text evidence="7">Lacks conserved residue(s) required for the propagation of feature annotation.</text>
</comment>
<dbReference type="SUPFAM" id="SSF53335">
    <property type="entry name" value="S-adenosyl-L-methionine-dependent methyltransferases"/>
    <property type="match status" value="1"/>
</dbReference>
<dbReference type="Proteomes" id="UP000625316">
    <property type="component" value="Unassembled WGS sequence"/>
</dbReference>
<feature type="binding site" evidence="7">
    <location>
        <position position="122"/>
    </location>
    <ligand>
        <name>substrate</name>
    </ligand>
</feature>
<comment type="catalytic activity">
    <reaction evidence="1 7">
        <text>guanosine(46) in tRNA + S-adenosyl-L-methionine = N(7)-methylguanosine(46) in tRNA + S-adenosyl-L-homocysteine</text>
        <dbReference type="Rhea" id="RHEA:42708"/>
        <dbReference type="Rhea" id="RHEA-COMP:10188"/>
        <dbReference type="Rhea" id="RHEA-COMP:10189"/>
        <dbReference type="ChEBI" id="CHEBI:57856"/>
        <dbReference type="ChEBI" id="CHEBI:59789"/>
        <dbReference type="ChEBI" id="CHEBI:74269"/>
        <dbReference type="ChEBI" id="CHEBI:74480"/>
        <dbReference type="EC" id="2.1.1.33"/>
    </reaction>
</comment>
<dbReference type="NCBIfam" id="TIGR00091">
    <property type="entry name" value="tRNA (guanosine(46)-N7)-methyltransferase TrmB"/>
    <property type="match status" value="1"/>
</dbReference>
<protein>
    <recommendedName>
        <fullName evidence="7">tRNA (guanine-N(7)-)-methyltransferase</fullName>
        <ecNumber evidence="7">2.1.1.33</ecNumber>
    </recommendedName>
    <alternativeName>
        <fullName evidence="7">tRNA (guanine(46)-N(7))-methyltransferase</fullName>
    </alternativeName>
    <alternativeName>
        <fullName evidence="7">tRNA(m7G46)-methyltransferase</fullName>
    </alternativeName>
</protein>
<evidence type="ECO:0000256" key="2">
    <source>
        <dbReference type="ARBA" id="ARBA00003015"/>
    </source>
</evidence>
<feature type="binding site" evidence="7">
    <location>
        <position position="65"/>
    </location>
    <ligand>
        <name>S-adenosyl-L-methionine</name>
        <dbReference type="ChEBI" id="CHEBI:59789"/>
    </ligand>
</feature>
<feature type="binding site" evidence="7">
    <location>
        <position position="92"/>
    </location>
    <ligand>
        <name>S-adenosyl-L-methionine</name>
        <dbReference type="ChEBI" id="CHEBI:59789"/>
    </ligand>
</feature>
<evidence type="ECO:0000256" key="6">
    <source>
        <dbReference type="ARBA" id="ARBA00022694"/>
    </source>
</evidence>